<dbReference type="SUPFAM" id="SSF144064">
    <property type="entry name" value="Heme iron utilization protein-like"/>
    <property type="match status" value="1"/>
</dbReference>
<dbReference type="Proteomes" id="UP000030826">
    <property type="component" value="Unassembled WGS sequence"/>
</dbReference>
<dbReference type="RefSeq" id="WP_039188271.1">
    <property type="nucleotide sequence ID" value="NZ_JRFJ01000001.1"/>
</dbReference>
<dbReference type="InterPro" id="IPR010413">
    <property type="entry name" value="HutX-like"/>
</dbReference>
<protein>
    <recommendedName>
        <fullName evidence="3">Haemin-degrading HemS/ChuX domain-containing protein</fullName>
    </recommendedName>
</protein>
<dbReference type="EMBL" id="JRFJ01000001">
    <property type="protein sequence ID" value="KHJ55404.1"/>
    <property type="molecule type" value="Genomic_DNA"/>
</dbReference>
<dbReference type="Gene3D" id="3.40.1570.10">
    <property type="entry name" value="HemS/ChuS/ChuX like domains"/>
    <property type="match status" value="1"/>
</dbReference>
<name>A0A0B1Q4U2_9HYPH</name>
<reference evidence="1 2" key="1">
    <citation type="submission" date="2014-09" db="EMBL/GenBank/DDBJ databases">
        <title>Isolation and characterization of Aurantimonas altamirensis ON-56566 from clinical sample following a dog bite.</title>
        <authorList>
            <person name="Eshaghi A."/>
            <person name="Li A."/>
            <person name="Shahinas D."/>
            <person name="Bahn P."/>
            <person name="Kus J.V."/>
            <person name="Patel S.N."/>
        </authorList>
    </citation>
    <scope>NUCLEOTIDE SEQUENCE [LARGE SCALE GENOMIC DNA]</scope>
    <source>
        <strain evidence="1 2">ON-56566</strain>
    </source>
</reference>
<dbReference type="Pfam" id="PF06228">
    <property type="entry name" value="ChuX_HutX"/>
    <property type="match status" value="1"/>
</dbReference>
<accession>A0A0B1Q4U2</accession>
<organism evidence="1 2">
    <name type="scientific">Aureimonas altamirensis</name>
    <dbReference type="NCBI Taxonomy" id="370622"/>
    <lineage>
        <taxon>Bacteria</taxon>
        <taxon>Pseudomonadati</taxon>
        <taxon>Pseudomonadota</taxon>
        <taxon>Alphaproteobacteria</taxon>
        <taxon>Hyphomicrobiales</taxon>
        <taxon>Aurantimonadaceae</taxon>
        <taxon>Aureimonas</taxon>
    </lineage>
</organism>
<dbReference type="InterPro" id="IPR053733">
    <property type="entry name" value="Heme_Transport_Util_sf"/>
</dbReference>
<comment type="caution">
    <text evidence="1">The sequence shown here is derived from an EMBL/GenBank/DDBJ whole genome shotgun (WGS) entry which is preliminary data.</text>
</comment>
<evidence type="ECO:0008006" key="3">
    <source>
        <dbReference type="Google" id="ProtNLM"/>
    </source>
</evidence>
<dbReference type="OrthoDB" id="316630at2"/>
<evidence type="ECO:0000313" key="1">
    <source>
        <dbReference type="EMBL" id="KHJ55404.1"/>
    </source>
</evidence>
<proteinExistence type="predicted"/>
<gene>
    <name evidence="1" type="ORF">LA66_01700</name>
</gene>
<dbReference type="AlphaFoldDB" id="A0A0B1Q4U2"/>
<evidence type="ECO:0000313" key="2">
    <source>
        <dbReference type="Proteomes" id="UP000030826"/>
    </source>
</evidence>
<sequence>METSPQTDRRRLNTAPVDVLPLLAELGRVMAIGRHKGVTHERIGRVDTVVIANGRARLQGDAHEGALELAEIASVTADFTAAMGDKAMPRLEFEDSDGEPIMSIVALDGRQAFDRAFGGLPAEAMAAVAATPRPERRELADDDPGFCLLDALRQAGGTVELLLERKGFTQSWRGVIEKVSSGMGFANVMTESFHLHLRGGSVAGWRWQADAARLVALDADDRPIGLFVRGADATLAALAERGPSL</sequence>